<organism evidence="2 3">
    <name type="scientific">Corynebacterium oculi</name>
    <dbReference type="NCBI Taxonomy" id="1544416"/>
    <lineage>
        <taxon>Bacteria</taxon>
        <taxon>Bacillati</taxon>
        <taxon>Actinomycetota</taxon>
        <taxon>Actinomycetes</taxon>
        <taxon>Mycobacteriales</taxon>
        <taxon>Corynebacteriaceae</taxon>
        <taxon>Corynebacterium</taxon>
    </lineage>
</organism>
<evidence type="ECO:0000313" key="3">
    <source>
        <dbReference type="Proteomes" id="UP000050517"/>
    </source>
</evidence>
<accession>A0A0Q0Z7N0</accession>
<sequence length="285" mass="30511">MDLRTLGQSGLRVSALGLSTAHWGHRVAIDATPALLRAFLDAGGNLMDISSVEALSGLGRDIHQRDLVLSAASGVNPDSPAGRRVDCSRRALLNDLDGILRRLNLEHLDLWSVAYWDPHTPVEEVAATMDYAVETGRVRYAGVRGYTGWQLAVTHTRRGVVAAQAPYSLLMREAEWETMPAAEYLGVGIIAADPLAHGVLTGEIAPDDPHAPRLRGQRAGQIAEALRTAAEGLGLSADTAAVAWVRQRETVASTLVEARVPEDIARCAQASLPGPIQKALDDISR</sequence>
<dbReference type="Pfam" id="PF00248">
    <property type="entry name" value="Aldo_ket_red"/>
    <property type="match status" value="1"/>
</dbReference>
<dbReference type="PANTHER" id="PTHR43364:SF18">
    <property type="entry name" value="OXIDOREDUCTASE"/>
    <property type="match status" value="1"/>
</dbReference>
<dbReference type="Proteomes" id="UP000050517">
    <property type="component" value="Unassembled WGS sequence"/>
</dbReference>
<dbReference type="GO" id="GO:0016491">
    <property type="term" value="F:oxidoreductase activity"/>
    <property type="evidence" value="ECO:0007669"/>
    <property type="project" value="UniProtKB-KW"/>
</dbReference>
<gene>
    <name evidence="2" type="primary">gpr_2</name>
    <name evidence="2" type="ORF">Cocul_00729</name>
</gene>
<keyword evidence="2" id="KW-0560">Oxidoreductase</keyword>
<keyword evidence="3" id="KW-1185">Reference proteome</keyword>
<dbReference type="PANTHER" id="PTHR43364">
    <property type="entry name" value="NADH-SPECIFIC METHYLGLYOXAL REDUCTASE-RELATED"/>
    <property type="match status" value="1"/>
</dbReference>
<reference evidence="2 3" key="1">
    <citation type="submission" date="2015-10" db="EMBL/GenBank/DDBJ databases">
        <title>Corynebacteirum lowii and Corynebacterium oculi species nova, derived from human clinical disease and and emended description of Corynebacterium mastiditis.</title>
        <authorList>
            <person name="Bernard K."/>
            <person name="Pacheco A.L."/>
            <person name="Mcdougall C."/>
            <person name="Burtx T."/>
            <person name="Weibe D."/>
            <person name="Tyler S."/>
            <person name="Olson A.B."/>
            <person name="Cnockaert M."/>
            <person name="Eguchi H."/>
            <person name="Kuwahara T."/>
            <person name="Nakayama-Imaohji H."/>
            <person name="Boudewijins M."/>
            <person name="Van Hoecke F."/>
            <person name="Bernier A.-M."/>
            <person name="Vandamme P."/>
        </authorList>
    </citation>
    <scope>NUCLEOTIDE SEQUENCE [LARGE SCALE GENOMIC DNA]</scope>
    <source>
        <strain evidence="2 3">NML 130210</strain>
    </source>
</reference>
<name>A0A0Q0Z7N0_9CORY</name>
<evidence type="ECO:0000259" key="1">
    <source>
        <dbReference type="Pfam" id="PF00248"/>
    </source>
</evidence>
<dbReference type="InterPro" id="IPR023210">
    <property type="entry name" value="NADP_OxRdtase_dom"/>
</dbReference>
<dbReference type="InterPro" id="IPR036812">
    <property type="entry name" value="NAD(P)_OxRdtase_dom_sf"/>
</dbReference>
<dbReference type="EMBL" id="LKST01000001">
    <property type="protein sequence ID" value="KQB85582.1"/>
    <property type="molecule type" value="Genomic_DNA"/>
</dbReference>
<protein>
    <submittedName>
        <fullName evidence="2">L-glyceraldehyde 3-phosphate reductase</fullName>
        <ecNumber evidence="2">1.1.1.-</ecNumber>
    </submittedName>
</protein>
<dbReference type="PATRIC" id="fig|1544416.3.peg.730"/>
<comment type="caution">
    <text evidence="2">The sequence shown here is derived from an EMBL/GenBank/DDBJ whole genome shotgun (WGS) entry which is preliminary data.</text>
</comment>
<dbReference type="Gene3D" id="3.20.20.100">
    <property type="entry name" value="NADP-dependent oxidoreductase domain"/>
    <property type="match status" value="1"/>
</dbReference>
<dbReference type="GO" id="GO:0005829">
    <property type="term" value="C:cytosol"/>
    <property type="evidence" value="ECO:0007669"/>
    <property type="project" value="TreeGrafter"/>
</dbReference>
<dbReference type="STRING" id="1544416.Cocul_00729"/>
<evidence type="ECO:0000313" key="2">
    <source>
        <dbReference type="EMBL" id="KQB85582.1"/>
    </source>
</evidence>
<dbReference type="RefSeq" id="WP_069723551.1">
    <property type="nucleotide sequence ID" value="NZ_LKST01000001.1"/>
</dbReference>
<dbReference type="AlphaFoldDB" id="A0A0Q0Z7N0"/>
<proteinExistence type="predicted"/>
<dbReference type="SUPFAM" id="SSF51430">
    <property type="entry name" value="NAD(P)-linked oxidoreductase"/>
    <property type="match status" value="1"/>
</dbReference>
<dbReference type="InterPro" id="IPR050523">
    <property type="entry name" value="AKR_Detox_Biosynth"/>
</dbReference>
<feature type="domain" description="NADP-dependent oxidoreductase" evidence="1">
    <location>
        <begin position="19"/>
        <end position="271"/>
    </location>
</feature>
<dbReference type="EC" id="1.1.1.-" evidence="2"/>
<dbReference type="OrthoDB" id="9768793at2"/>